<sequence>MTAATDPAPQQARGRLRRGLAAGARTSDRVELLSWLTCVLLAVAVVPLALAVASVVAADGRAQAAREAAERQEVPAVVLADAEVLSGTSSLRATAPVGWTATDGAGHGDTVPVPVGTDAGDTVPVWIGADGEYAGRPLEHGDVVVVTVTAGVLTLLLGLATVALAHTAVCALLERGRQRAWTREWAEVEPLWAARYRLR</sequence>
<evidence type="ECO:0000313" key="4">
    <source>
        <dbReference type="Proteomes" id="UP000317484"/>
    </source>
</evidence>
<evidence type="ECO:0000256" key="1">
    <source>
        <dbReference type="SAM" id="MobiDB-lite"/>
    </source>
</evidence>
<dbReference type="RefSeq" id="WP_142458979.1">
    <property type="nucleotide sequence ID" value="NZ_FXTJ01000004.1"/>
</dbReference>
<proteinExistence type="predicted"/>
<protein>
    <submittedName>
        <fullName evidence="3">Uncharacterized protein</fullName>
    </submittedName>
</protein>
<dbReference type="PANTHER" id="PTHR42305:SF1">
    <property type="entry name" value="MEMBRANE PROTEIN RV1733C-RELATED"/>
    <property type="match status" value="1"/>
</dbReference>
<feature type="compositionally biased region" description="Low complexity" evidence="1">
    <location>
        <begin position="7"/>
        <end position="20"/>
    </location>
</feature>
<reference evidence="3 4" key="1">
    <citation type="submission" date="2017-05" db="EMBL/GenBank/DDBJ databases">
        <authorList>
            <person name="Varghese N."/>
            <person name="Submissions S."/>
        </authorList>
    </citation>
    <scope>NUCLEOTIDE SEQUENCE [LARGE SCALE GENOMIC DNA]</scope>
    <source>
        <strain evidence="3 4">DSM 46834</strain>
    </source>
</reference>
<feature type="transmembrane region" description="Helical" evidence="2">
    <location>
        <begin position="32"/>
        <end position="57"/>
    </location>
</feature>
<gene>
    <name evidence="3" type="ORF">SAMN06273567_104407</name>
</gene>
<accession>A0A521EB82</accession>
<name>A0A521EB82_9ACTN</name>
<organism evidence="3 4">
    <name type="scientific">Geodermatophilus aquaeductus</name>
    <dbReference type="NCBI Taxonomy" id="1564161"/>
    <lineage>
        <taxon>Bacteria</taxon>
        <taxon>Bacillati</taxon>
        <taxon>Actinomycetota</taxon>
        <taxon>Actinomycetes</taxon>
        <taxon>Geodermatophilales</taxon>
        <taxon>Geodermatophilaceae</taxon>
        <taxon>Geodermatophilus</taxon>
    </lineage>
</organism>
<dbReference type="InterPro" id="IPR039708">
    <property type="entry name" value="MT1774/Rv1733c-like"/>
</dbReference>
<evidence type="ECO:0000256" key="2">
    <source>
        <dbReference type="SAM" id="Phobius"/>
    </source>
</evidence>
<keyword evidence="4" id="KW-1185">Reference proteome</keyword>
<evidence type="ECO:0000313" key="3">
    <source>
        <dbReference type="EMBL" id="SMO81186.1"/>
    </source>
</evidence>
<keyword evidence="2" id="KW-0472">Membrane</keyword>
<keyword evidence="2" id="KW-0812">Transmembrane</keyword>
<dbReference type="PANTHER" id="PTHR42305">
    <property type="entry name" value="MEMBRANE PROTEIN RV1733C-RELATED"/>
    <property type="match status" value="1"/>
</dbReference>
<dbReference type="EMBL" id="FXTJ01000004">
    <property type="protein sequence ID" value="SMO81186.1"/>
    <property type="molecule type" value="Genomic_DNA"/>
</dbReference>
<dbReference type="AlphaFoldDB" id="A0A521EB82"/>
<keyword evidence="2" id="KW-1133">Transmembrane helix</keyword>
<feature type="transmembrane region" description="Helical" evidence="2">
    <location>
        <begin position="143"/>
        <end position="173"/>
    </location>
</feature>
<feature type="region of interest" description="Disordered" evidence="1">
    <location>
        <begin position="1"/>
        <end position="20"/>
    </location>
</feature>
<dbReference type="Proteomes" id="UP000317484">
    <property type="component" value="Unassembled WGS sequence"/>
</dbReference>